<feature type="region of interest" description="Disordered" evidence="1">
    <location>
        <begin position="202"/>
        <end position="279"/>
    </location>
</feature>
<comment type="caution">
    <text evidence="2">The sequence shown here is derived from an EMBL/GenBank/DDBJ whole genome shotgun (WGS) entry which is preliminary data.</text>
</comment>
<name>A0A927MUZ8_9ACTN</name>
<feature type="region of interest" description="Disordered" evidence="1">
    <location>
        <begin position="662"/>
        <end position="685"/>
    </location>
</feature>
<evidence type="ECO:0000313" key="2">
    <source>
        <dbReference type="EMBL" id="MBE1605308.1"/>
    </source>
</evidence>
<evidence type="ECO:0000313" key="3">
    <source>
        <dbReference type="Proteomes" id="UP000638648"/>
    </source>
</evidence>
<evidence type="ECO:0008006" key="4">
    <source>
        <dbReference type="Google" id="ProtNLM"/>
    </source>
</evidence>
<evidence type="ECO:0000256" key="1">
    <source>
        <dbReference type="SAM" id="MobiDB-lite"/>
    </source>
</evidence>
<dbReference type="Gene3D" id="3.30.530.20">
    <property type="match status" value="1"/>
</dbReference>
<dbReference type="EMBL" id="JADBEM010000001">
    <property type="protein sequence ID" value="MBE1605308.1"/>
    <property type="molecule type" value="Genomic_DNA"/>
</dbReference>
<gene>
    <name evidence="2" type="ORF">HEB94_002156</name>
</gene>
<protein>
    <recommendedName>
        <fullName evidence="4">Polyketide cyclase / dehydrase and lipid transport</fullName>
    </recommendedName>
</protein>
<reference evidence="2" key="1">
    <citation type="submission" date="2020-10" db="EMBL/GenBank/DDBJ databases">
        <title>Sequencing the genomes of 1000 actinobacteria strains.</title>
        <authorList>
            <person name="Klenk H.-P."/>
        </authorList>
    </citation>
    <scope>NUCLEOTIDE SEQUENCE</scope>
    <source>
        <strain evidence="2">DSM 45354</strain>
    </source>
</reference>
<feature type="region of interest" description="Disordered" evidence="1">
    <location>
        <begin position="1"/>
        <end position="26"/>
    </location>
</feature>
<sequence>MPGATRSTAKRTRGVRSASALDRMLPAPRMDEVDTVDLTMSPEEAWDVIRHGDLFENSRLARGLSALRAMPDRIAHREVEGGPSGRIDDLSSRPEAPGFRVLAEDAPREVVVGAIGKVWRARVAFIEVPSASAFTDFDQAGFVKAAWAIRLTDLGEGVTRVTLEVRADATDPATWRRFRRYLHLFGPGSRLLRRRLMAGLARGHGTPDQHPLARSAFRRRSRPGAVGEGGRRPEAETGEAGVGEAGVAEPVQPARRTGPIARPRRSPEAARAVPGDDLLPDATTQVTQEVTIQARPETIWPWLVQMGSGRAGFYSLDSVDNAGRRSARELRPEFQDLRRGDIISAAPAGRGGFEVLDIQPDRSLVLGNLVDRMSGTQIPFSDERPSRFWQTTWVFLLEPEEAGTRLTVRSRASFSEGGRLHAGWRLPVQRGLQNVQLRHLAARAEGRLRRDDWRDVVAGVGGAALMAAAVATPFLRGRRSTWGLDDPVEAERAYPGDGLVPEPRWGYTHAIEVDAPVEAVWPWVEQVGADRAGFYSYQWLENLAGAQVRNAETVHPEWSAAEGAEVLVHPRVVPLRIVEVAPGRSFVAYVDDEKARDQGQPWARASWHLAVEPIDAHHTRFLSRYRTDFSADLRTRLEFGPVLGEPVSFVMDRQMLQGVKERAEERGVGLSVPCPRRGGASSDPT</sequence>
<accession>A0A927MUZ8</accession>
<dbReference type="RefSeq" id="WP_192749668.1">
    <property type="nucleotide sequence ID" value="NZ_BAABJL010000093.1"/>
</dbReference>
<dbReference type="SUPFAM" id="SSF55961">
    <property type="entry name" value="Bet v1-like"/>
    <property type="match status" value="2"/>
</dbReference>
<dbReference type="InterPro" id="IPR023393">
    <property type="entry name" value="START-like_dom_sf"/>
</dbReference>
<dbReference type="AlphaFoldDB" id="A0A927MUZ8"/>
<keyword evidence="3" id="KW-1185">Reference proteome</keyword>
<organism evidence="2 3">
    <name type="scientific">Actinopolymorpha pittospori</name>
    <dbReference type="NCBI Taxonomy" id="648752"/>
    <lineage>
        <taxon>Bacteria</taxon>
        <taxon>Bacillati</taxon>
        <taxon>Actinomycetota</taxon>
        <taxon>Actinomycetes</taxon>
        <taxon>Propionibacteriales</taxon>
        <taxon>Actinopolymorphaceae</taxon>
        <taxon>Actinopolymorpha</taxon>
    </lineage>
</organism>
<proteinExistence type="predicted"/>
<dbReference type="Proteomes" id="UP000638648">
    <property type="component" value="Unassembled WGS sequence"/>
</dbReference>